<dbReference type="EMBL" id="JBBXMP010000037">
    <property type="protein sequence ID" value="KAL0066234.1"/>
    <property type="molecule type" value="Genomic_DNA"/>
</dbReference>
<evidence type="ECO:0000313" key="1">
    <source>
        <dbReference type="EMBL" id="KAL0066234.1"/>
    </source>
</evidence>
<organism evidence="1 2">
    <name type="scientific">Marasmius tenuissimus</name>
    <dbReference type="NCBI Taxonomy" id="585030"/>
    <lineage>
        <taxon>Eukaryota</taxon>
        <taxon>Fungi</taxon>
        <taxon>Dikarya</taxon>
        <taxon>Basidiomycota</taxon>
        <taxon>Agaricomycotina</taxon>
        <taxon>Agaricomycetes</taxon>
        <taxon>Agaricomycetidae</taxon>
        <taxon>Agaricales</taxon>
        <taxon>Marasmiineae</taxon>
        <taxon>Marasmiaceae</taxon>
        <taxon>Marasmius</taxon>
    </lineage>
</organism>
<dbReference type="Proteomes" id="UP001437256">
    <property type="component" value="Unassembled WGS sequence"/>
</dbReference>
<sequence>MAFGPSPETVSGYEHKLMDVDHGLYESSSNNEGITIVDITNIEDPSYCYKHHGKNPLNAKEYTEISDHKPTLDETLAAYFEELQVISPSVLAVACPQTSRTASDSLTRPKVPKKAVRCSLPTLADLVLGPTIQQAIQSEDASFSEILEPFFRIPEKVAAILDALRAGHAQHSGENPFYGRNVLAFISKIVEANPTRVILTDLEIPSNGLIEVLSVLEESHPVEYLNVSNNKNVTIETLRAILEDHPNIHRLVLYGTSITDDDLESLYTKSYGNWSHPAFSFFFNDPEPMLQPRYSSLASTPLLKPSVVLQSISDLCSAWTAIYSSEDPYDLHRQAKGIPMLSSGPSSVDGKWYQRPIICSPFPSGKAFREGWMFVMILSNPIRYGTNSSMYGFLRPKAAASESSPSEFGRGALADYEVHDLSSFLAELKVEGYPEPPANLVESTVASLERFERAGLIAADRTRLPRSVRDGLHEEARAYSLDAGTFGRLYGQRSSFTLS</sequence>
<comment type="caution">
    <text evidence="1">The sequence shown here is derived from an EMBL/GenBank/DDBJ whole genome shotgun (WGS) entry which is preliminary data.</text>
</comment>
<proteinExistence type="predicted"/>
<gene>
    <name evidence="1" type="ORF">AAF712_006664</name>
</gene>
<protein>
    <submittedName>
        <fullName evidence="1">Uncharacterized protein</fullName>
    </submittedName>
</protein>
<dbReference type="SUPFAM" id="SSF52047">
    <property type="entry name" value="RNI-like"/>
    <property type="match status" value="1"/>
</dbReference>
<name>A0ABR2ZZM8_9AGAR</name>
<reference evidence="1 2" key="1">
    <citation type="submission" date="2024-05" db="EMBL/GenBank/DDBJ databases">
        <title>A draft genome resource for the thread blight pathogen Marasmius tenuissimus strain MS-2.</title>
        <authorList>
            <person name="Yulfo-Soto G.E."/>
            <person name="Baruah I.K."/>
            <person name="Amoako-Attah I."/>
            <person name="Bukari Y."/>
            <person name="Meinhardt L.W."/>
            <person name="Bailey B.A."/>
            <person name="Cohen S.P."/>
        </authorList>
    </citation>
    <scope>NUCLEOTIDE SEQUENCE [LARGE SCALE GENOMIC DNA]</scope>
    <source>
        <strain evidence="1 2">MS-2</strain>
    </source>
</reference>
<evidence type="ECO:0000313" key="2">
    <source>
        <dbReference type="Proteomes" id="UP001437256"/>
    </source>
</evidence>
<accession>A0ABR2ZZM8</accession>
<keyword evidence="2" id="KW-1185">Reference proteome</keyword>